<evidence type="ECO:0000256" key="1">
    <source>
        <dbReference type="SAM" id="MobiDB-lite"/>
    </source>
</evidence>
<organism evidence="3 4">
    <name type="scientific">Nannochloropsis gaditana</name>
    <dbReference type="NCBI Taxonomy" id="72520"/>
    <lineage>
        <taxon>Eukaryota</taxon>
        <taxon>Sar</taxon>
        <taxon>Stramenopiles</taxon>
        <taxon>Ochrophyta</taxon>
        <taxon>Eustigmatophyceae</taxon>
        <taxon>Eustigmatales</taxon>
        <taxon>Monodopsidaceae</taxon>
        <taxon>Nannochloropsis</taxon>
    </lineage>
</organism>
<gene>
    <name evidence="3" type="ORF">Naga_100316g6</name>
</gene>
<feature type="compositionally biased region" description="Low complexity" evidence="1">
    <location>
        <begin position="357"/>
        <end position="371"/>
    </location>
</feature>
<keyword evidence="2" id="KW-0812">Transmembrane</keyword>
<protein>
    <submittedName>
        <fullName evidence="3">Uncharacterized protein</fullName>
    </submittedName>
</protein>
<keyword evidence="2" id="KW-0472">Membrane</keyword>
<comment type="caution">
    <text evidence="3">The sequence shown here is derived from an EMBL/GenBank/DDBJ whole genome shotgun (WGS) entry which is preliminary data.</text>
</comment>
<dbReference type="OrthoDB" id="48379at2759"/>
<keyword evidence="2" id="KW-1133">Transmembrane helix</keyword>
<reference evidence="3 4" key="1">
    <citation type="journal article" date="2014" name="Mol. Plant">
        <title>Chromosome Scale Genome Assembly and Transcriptome Profiling of Nannochloropsis gaditana in Nitrogen Depletion.</title>
        <authorList>
            <person name="Corteggiani Carpinelli E."/>
            <person name="Telatin A."/>
            <person name="Vitulo N."/>
            <person name="Forcato C."/>
            <person name="D'Angelo M."/>
            <person name="Schiavon R."/>
            <person name="Vezzi A."/>
            <person name="Giacometti G.M."/>
            <person name="Morosinotto T."/>
            <person name="Valle G."/>
        </authorList>
    </citation>
    <scope>NUCLEOTIDE SEQUENCE [LARGE SCALE GENOMIC DNA]</scope>
    <source>
        <strain evidence="3 4">B-31</strain>
    </source>
</reference>
<dbReference type="SUPFAM" id="SSF52540">
    <property type="entry name" value="P-loop containing nucleoside triphosphate hydrolases"/>
    <property type="match status" value="1"/>
</dbReference>
<evidence type="ECO:0000313" key="3">
    <source>
        <dbReference type="EMBL" id="EWM23115.1"/>
    </source>
</evidence>
<name>W7T7Y3_9STRA</name>
<feature type="region of interest" description="Disordered" evidence="1">
    <location>
        <begin position="357"/>
        <end position="378"/>
    </location>
</feature>
<evidence type="ECO:0000256" key="2">
    <source>
        <dbReference type="SAM" id="Phobius"/>
    </source>
</evidence>
<dbReference type="EMBL" id="AZIL01001824">
    <property type="protein sequence ID" value="EWM23115.1"/>
    <property type="molecule type" value="Genomic_DNA"/>
</dbReference>
<dbReference type="InterPro" id="IPR027417">
    <property type="entry name" value="P-loop_NTPase"/>
</dbReference>
<accession>W7T7Y3</accession>
<evidence type="ECO:0000313" key="4">
    <source>
        <dbReference type="Proteomes" id="UP000019335"/>
    </source>
</evidence>
<dbReference type="AlphaFoldDB" id="W7T7Y3"/>
<keyword evidence="4" id="KW-1185">Reference proteome</keyword>
<sequence>MRCNESTGKASKSVSSSSILSRPSAIKACLRWDLKPWLILVSTACIMLWLSATLVPTDLYKKIALAQVKKKPKLFLHIGAHKTGSSYIKYQMMRSRDFLLQRGIMLPMGCYGDTNSPSSLFRAVAMQLQGMKIPEAKNCPENPLGDLTRTLESIHRDNDSQNIFISSEHFDNLNDEMVAEVTKLFSNFQTTVVLYYRRKQEHLVSYYSEFAKRADPLKSPLHLSDFLWNVMAEVDPEADVSGPLPSVPTANGRNHIHGVCYKRVLETYGRHFGPENMVVVHYNGVMDAQKDPWEVLVREVMMLEMGKEATAEKGAKRSLQQGKGGTKINASLNPLTYSTAVLFYRWRWGNLRGQVNSTTSAAASPSPAEEPSQIDNTTRLPDTGCVSRFLKPLEDLLPKQCFDLRALASLWEAQERQSLNEMARKGSRLLYFDWAKDAAGDMRVVFNDANPSLPCQVHLEQLFEEHGENVLKTIPARFLPAFEQVAAKVDDKC</sequence>
<dbReference type="Proteomes" id="UP000019335">
    <property type="component" value="Chromosome 18"/>
</dbReference>
<proteinExistence type="predicted"/>
<feature type="transmembrane region" description="Helical" evidence="2">
    <location>
        <begin position="37"/>
        <end position="60"/>
    </location>
</feature>